<dbReference type="InterPro" id="IPR041657">
    <property type="entry name" value="HTH_17"/>
</dbReference>
<reference evidence="2 3" key="1">
    <citation type="submission" date="2019-07" db="EMBL/GenBank/DDBJ databases">
        <title>Whole genome shotgun sequence of Cellulomonas aerilata NBRC 106308.</title>
        <authorList>
            <person name="Hosoyama A."/>
            <person name="Uohara A."/>
            <person name="Ohji S."/>
            <person name="Ichikawa N."/>
        </authorList>
    </citation>
    <scope>NUCLEOTIDE SEQUENCE [LARGE SCALE GENOMIC DNA]</scope>
    <source>
        <strain evidence="2 3">NBRC 106308</strain>
    </source>
</reference>
<evidence type="ECO:0000313" key="3">
    <source>
        <dbReference type="Proteomes" id="UP000321181"/>
    </source>
</evidence>
<organism evidence="2 3">
    <name type="scientific">Cellulomonas aerilata</name>
    <dbReference type="NCBI Taxonomy" id="515326"/>
    <lineage>
        <taxon>Bacteria</taxon>
        <taxon>Bacillati</taxon>
        <taxon>Actinomycetota</taxon>
        <taxon>Actinomycetes</taxon>
        <taxon>Micrococcales</taxon>
        <taxon>Cellulomonadaceae</taxon>
        <taxon>Cellulomonas</taxon>
    </lineage>
</organism>
<proteinExistence type="predicted"/>
<keyword evidence="3" id="KW-1185">Reference proteome</keyword>
<sequence>MARRKRFEGEPLAGMPEMLTTAEVARALKVAPSTLCRWRAAGVGPRVFWLGEATPRYREVDVVAWLELVSA</sequence>
<gene>
    <name evidence="2" type="ORF">CAE01nite_26910</name>
</gene>
<feature type="domain" description="Helix-turn-helix" evidence="1">
    <location>
        <begin position="18"/>
        <end position="67"/>
    </location>
</feature>
<dbReference type="EMBL" id="BJYY01000016">
    <property type="protein sequence ID" value="GEO34966.1"/>
    <property type="molecule type" value="Genomic_DNA"/>
</dbReference>
<evidence type="ECO:0000313" key="2">
    <source>
        <dbReference type="EMBL" id="GEO34966.1"/>
    </source>
</evidence>
<name>A0A512DEV4_9CELL</name>
<dbReference type="AlphaFoldDB" id="A0A512DEV4"/>
<dbReference type="SUPFAM" id="SSF46955">
    <property type="entry name" value="Putative DNA-binding domain"/>
    <property type="match status" value="1"/>
</dbReference>
<evidence type="ECO:0000259" key="1">
    <source>
        <dbReference type="Pfam" id="PF12728"/>
    </source>
</evidence>
<comment type="caution">
    <text evidence="2">The sequence shown here is derived from an EMBL/GenBank/DDBJ whole genome shotgun (WGS) entry which is preliminary data.</text>
</comment>
<protein>
    <recommendedName>
        <fullName evidence="1">Helix-turn-helix domain-containing protein</fullName>
    </recommendedName>
</protein>
<dbReference type="Proteomes" id="UP000321181">
    <property type="component" value="Unassembled WGS sequence"/>
</dbReference>
<dbReference type="RefSeq" id="WP_222595927.1">
    <property type="nucleotide sequence ID" value="NZ_BAAARM010000001.1"/>
</dbReference>
<accession>A0A512DEV4</accession>
<dbReference type="InterPro" id="IPR009061">
    <property type="entry name" value="DNA-bd_dom_put_sf"/>
</dbReference>
<dbReference type="Pfam" id="PF12728">
    <property type="entry name" value="HTH_17"/>
    <property type="match status" value="1"/>
</dbReference>